<dbReference type="Proteomes" id="UP000663829">
    <property type="component" value="Unassembled WGS sequence"/>
</dbReference>
<dbReference type="Gene3D" id="1.10.510.10">
    <property type="entry name" value="Transferase(Phosphotransferase) domain 1"/>
    <property type="match status" value="1"/>
</dbReference>
<evidence type="ECO:0000256" key="2">
    <source>
        <dbReference type="ARBA" id="ARBA00012513"/>
    </source>
</evidence>
<dbReference type="GO" id="GO:0005737">
    <property type="term" value="C:cytoplasm"/>
    <property type="evidence" value="ECO:0007669"/>
    <property type="project" value="TreeGrafter"/>
</dbReference>
<dbReference type="EMBL" id="CAJNOQ010001367">
    <property type="protein sequence ID" value="CAF0889727.1"/>
    <property type="molecule type" value="Genomic_DNA"/>
</dbReference>
<dbReference type="InterPro" id="IPR011009">
    <property type="entry name" value="Kinase-like_dom_sf"/>
</dbReference>
<dbReference type="SMART" id="SM00220">
    <property type="entry name" value="S_TKc"/>
    <property type="match status" value="1"/>
</dbReference>
<evidence type="ECO:0000259" key="11">
    <source>
        <dbReference type="PROSITE" id="PS50011"/>
    </source>
</evidence>
<dbReference type="PROSITE" id="PS00107">
    <property type="entry name" value="PROTEIN_KINASE_ATP"/>
    <property type="match status" value="1"/>
</dbReference>
<reference evidence="12" key="1">
    <citation type="submission" date="2021-02" db="EMBL/GenBank/DDBJ databases">
        <authorList>
            <person name="Nowell W R."/>
        </authorList>
    </citation>
    <scope>NUCLEOTIDE SEQUENCE</scope>
</reference>
<sequence length="334" mass="38824">MDWLTAIDEHWLHSSPWLKEKTSSYASFDASFRDYAYPGIDHLISSNAIGNMLDISDYYSSSSFYSKPLRRKGFSRDYETLSCIGIGGFGRVCEGRRKYDNASVVIKFLPKPAILNWGSFEGKRVPYEIEILWRLRGVPGVIKILEHFEEKDRFIFIMEKIPSSITLFEYVMENGPLANTELLKHIIVEIIRINITLQMYGVWHRDCKPENILFCMNDRSLRFIDFGSAAPMQSGDFGEFQGTLEIMVPEWIIQRRYSGEAACVWTIGICLYFLLFQQYPFRSKSEIMNGRNWLSFVSSTDKQAMHTLKLCLSFNENRRPRLNELQQLSWLATA</sequence>
<keyword evidence="6" id="KW-0418">Kinase</keyword>
<keyword evidence="14" id="KW-1185">Reference proteome</keyword>
<evidence type="ECO:0000256" key="1">
    <source>
        <dbReference type="ARBA" id="ARBA00004340"/>
    </source>
</evidence>
<keyword evidence="5 10" id="KW-0547">Nucleotide-binding</keyword>
<dbReference type="GO" id="GO:0043657">
    <property type="term" value="C:host cell"/>
    <property type="evidence" value="ECO:0007669"/>
    <property type="project" value="UniProtKB-SubCell"/>
</dbReference>
<dbReference type="GO" id="GO:0005524">
    <property type="term" value="F:ATP binding"/>
    <property type="evidence" value="ECO:0007669"/>
    <property type="project" value="UniProtKB-UniRule"/>
</dbReference>
<protein>
    <recommendedName>
        <fullName evidence="2">non-specific serine/threonine protein kinase</fullName>
        <ecNumber evidence="2">2.7.11.1</ecNumber>
    </recommendedName>
</protein>
<evidence type="ECO:0000256" key="5">
    <source>
        <dbReference type="ARBA" id="ARBA00022741"/>
    </source>
</evidence>
<dbReference type="EC" id="2.7.11.1" evidence="2"/>
<evidence type="ECO:0000256" key="8">
    <source>
        <dbReference type="ARBA" id="ARBA00047899"/>
    </source>
</evidence>
<evidence type="ECO:0000256" key="3">
    <source>
        <dbReference type="ARBA" id="ARBA00022527"/>
    </source>
</evidence>
<gene>
    <name evidence="12" type="ORF">GPM918_LOCUS8055</name>
    <name evidence="13" type="ORF">SRO942_LOCUS8055</name>
</gene>
<keyword evidence="3" id="KW-0723">Serine/threonine-protein kinase</keyword>
<comment type="subcellular location">
    <subcellularLocation>
        <location evidence="1">Host cell</location>
    </subcellularLocation>
</comment>
<dbReference type="InterPro" id="IPR000719">
    <property type="entry name" value="Prot_kinase_dom"/>
</dbReference>
<dbReference type="GO" id="GO:0004674">
    <property type="term" value="F:protein serine/threonine kinase activity"/>
    <property type="evidence" value="ECO:0007669"/>
    <property type="project" value="UniProtKB-KW"/>
</dbReference>
<dbReference type="Gene3D" id="3.30.200.20">
    <property type="entry name" value="Phosphorylase Kinase, domain 1"/>
    <property type="match status" value="1"/>
</dbReference>
<evidence type="ECO:0000256" key="7">
    <source>
        <dbReference type="ARBA" id="ARBA00022840"/>
    </source>
</evidence>
<dbReference type="PANTHER" id="PTHR22984">
    <property type="entry name" value="SERINE/THREONINE-PROTEIN KINASE PIM"/>
    <property type="match status" value="1"/>
</dbReference>
<dbReference type="SUPFAM" id="SSF56112">
    <property type="entry name" value="Protein kinase-like (PK-like)"/>
    <property type="match status" value="1"/>
</dbReference>
<dbReference type="Pfam" id="PF00069">
    <property type="entry name" value="Pkinase"/>
    <property type="match status" value="1"/>
</dbReference>
<dbReference type="OrthoDB" id="9984829at2759"/>
<evidence type="ECO:0000256" key="10">
    <source>
        <dbReference type="PROSITE-ProRule" id="PRU10141"/>
    </source>
</evidence>
<dbReference type="PANTHER" id="PTHR22984:SF25">
    <property type="entry name" value="PROTEIN KINASE DOMAIN-CONTAINING PROTEIN"/>
    <property type="match status" value="1"/>
</dbReference>
<evidence type="ECO:0000256" key="9">
    <source>
        <dbReference type="ARBA" id="ARBA00048679"/>
    </source>
</evidence>
<evidence type="ECO:0000256" key="6">
    <source>
        <dbReference type="ARBA" id="ARBA00022777"/>
    </source>
</evidence>
<dbReference type="InterPro" id="IPR017441">
    <property type="entry name" value="Protein_kinase_ATP_BS"/>
</dbReference>
<proteinExistence type="predicted"/>
<comment type="caution">
    <text evidence="12">The sequence shown here is derived from an EMBL/GenBank/DDBJ whole genome shotgun (WGS) entry which is preliminary data.</text>
</comment>
<evidence type="ECO:0000256" key="4">
    <source>
        <dbReference type="ARBA" id="ARBA00022679"/>
    </source>
</evidence>
<dbReference type="EMBL" id="CAJOBC010001367">
    <property type="protein sequence ID" value="CAF3674265.1"/>
    <property type="molecule type" value="Genomic_DNA"/>
</dbReference>
<feature type="binding site" evidence="10">
    <location>
        <position position="107"/>
    </location>
    <ligand>
        <name>ATP</name>
        <dbReference type="ChEBI" id="CHEBI:30616"/>
    </ligand>
</feature>
<name>A0A813YVV6_9BILA</name>
<evidence type="ECO:0000313" key="13">
    <source>
        <dbReference type="EMBL" id="CAF3674265.1"/>
    </source>
</evidence>
<feature type="domain" description="Protein kinase" evidence="11">
    <location>
        <begin position="78"/>
        <end position="331"/>
    </location>
</feature>
<comment type="catalytic activity">
    <reaction evidence="9">
        <text>L-seryl-[protein] + ATP = O-phospho-L-seryl-[protein] + ADP + H(+)</text>
        <dbReference type="Rhea" id="RHEA:17989"/>
        <dbReference type="Rhea" id="RHEA-COMP:9863"/>
        <dbReference type="Rhea" id="RHEA-COMP:11604"/>
        <dbReference type="ChEBI" id="CHEBI:15378"/>
        <dbReference type="ChEBI" id="CHEBI:29999"/>
        <dbReference type="ChEBI" id="CHEBI:30616"/>
        <dbReference type="ChEBI" id="CHEBI:83421"/>
        <dbReference type="ChEBI" id="CHEBI:456216"/>
        <dbReference type="EC" id="2.7.11.1"/>
    </reaction>
</comment>
<dbReference type="PROSITE" id="PS50011">
    <property type="entry name" value="PROTEIN_KINASE_DOM"/>
    <property type="match status" value="1"/>
</dbReference>
<dbReference type="Proteomes" id="UP000681722">
    <property type="component" value="Unassembled WGS sequence"/>
</dbReference>
<keyword evidence="7 10" id="KW-0067">ATP-binding</keyword>
<comment type="catalytic activity">
    <reaction evidence="8">
        <text>L-threonyl-[protein] + ATP = O-phospho-L-threonyl-[protein] + ADP + H(+)</text>
        <dbReference type="Rhea" id="RHEA:46608"/>
        <dbReference type="Rhea" id="RHEA-COMP:11060"/>
        <dbReference type="Rhea" id="RHEA-COMP:11605"/>
        <dbReference type="ChEBI" id="CHEBI:15378"/>
        <dbReference type="ChEBI" id="CHEBI:30013"/>
        <dbReference type="ChEBI" id="CHEBI:30616"/>
        <dbReference type="ChEBI" id="CHEBI:61977"/>
        <dbReference type="ChEBI" id="CHEBI:456216"/>
        <dbReference type="EC" id="2.7.11.1"/>
    </reaction>
</comment>
<accession>A0A813YVV6</accession>
<dbReference type="AlphaFoldDB" id="A0A813YVV6"/>
<organism evidence="12 14">
    <name type="scientific">Didymodactylos carnosus</name>
    <dbReference type="NCBI Taxonomy" id="1234261"/>
    <lineage>
        <taxon>Eukaryota</taxon>
        <taxon>Metazoa</taxon>
        <taxon>Spiralia</taxon>
        <taxon>Gnathifera</taxon>
        <taxon>Rotifera</taxon>
        <taxon>Eurotatoria</taxon>
        <taxon>Bdelloidea</taxon>
        <taxon>Philodinida</taxon>
        <taxon>Philodinidae</taxon>
        <taxon>Didymodactylos</taxon>
    </lineage>
</organism>
<evidence type="ECO:0000313" key="12">
    <source>
        <dbReference type="EMBL" id="CAF0889727.1"/>
    </source>
</evidence>
<evidence type="ECO:0000313" key="14">
    <source>
        <dbReference type="Proteomes" id="UP000663829"/>
    </source>
</evidence>
<keyword evidence="4" id="KW-0808">Transferase</keyword>
<dbReference type="InterPro" id="IPR051138">
    <property type="entry name" value="PIM_Ser/Thr_kinase"/>
</dbReference>